<evidence type="ECO:0000313" key="4">
    <source>
        <dbReference type="Proteomes" id="UP000016761"/>
    </source>
</evidence>
<dbReference type="RefSeq" id="WP_021814092.1">
    <property type="nucleotide sequence ID" value="NZ_AUSW01000025.1"/>
</dbReference>
<organism evidence="3 4">
    <name type="scientific">Psychrobacter aquaticus CMS 56</name>
    <dbReference type="NCBI Taxonomy" id="1354303"/>
    <lineage>
        <taxon>Bacteria</taxon>
        <taxon>Pseudomonadati</taxon>
        <taxon>Pseudomonadota</taxon>
        <taxon>Gammaproteobacteria</taxon>
        <taxon>Moraxellales</taxon>
        <taxon>Moraxellaceae</taxon>
        <taxon>Psychrobacter</taxon>
    </lineage>
</organism>
<dbReference type="SUPFAM" id="SSF54637">
    <property type="entry name" value="Thioesterase/thiol ester dehydrase-isomerase"/>
    <property type="match status" value="1"/>
</dbReference>
<proteinExistence type="inferred from homology"/>
<dbReference type="GO" id="GO:0047617">
    <property type="term" value="F:fatty acyl-CoA hydrolase activity"/>
    <property type="evidence" value="ECO:0007669"/>
    <property type="project" value="TreeGrafter"/>
</dbReference>
<dbReference type="PANTHER" id="PTHR31793:SF27">
    <property type="entry name" value="NOVEL THIOESTERASE SUPERFAMILY DOMAIN AND SAPOSIN A-TYPE DOMAIN CONTAINING PROTEIN (0610012H03RIK)"/>
    <property type="match status" value="1"/>
</dbReference>
<gene>
    <name evidence="3" type="ORF">M917_1448</name>
</gene>
<comment type="similarity">
    <text evidence="1">Belongs to the 4-hydroxybenzoyl-CoA thioesterase family.</text>
</comment>
<protein>
    <submittedName>
        <fullName evidence="3">4-hydroxybenzoyl-CoA thioesterase</fullName>
    </submittedName>
</protein>
<dbReference type="CDD" id="cd00586">
    <property type="entry name" value="4HBT"/>
    <property type="match status" value="1"/>
</dbReference>
<dbReference type="InterPro" id="IPR029069">
    <property type="entry name" value="HotDog_dom_sf"/>
</dbReference>
<dbReference type="EMBL" id="AUSW01000025">
    <property type="protein sequence ID" value="ERL55711.1"/>
    <property type="molecule type" value="Genomic_DNA"/>
</dbReference>
<evidence type="ECO:0000256" key="2">
    <source>
        <dbReference type="ARBA" id="ARBA00022801"/>
    </source>
</evidence>
<dbReference type="OrthoDB" id="9799036at2"/>
<dbReference type="AlphaFoldDB" id="U4T6D0"/>
<dbReference type="Proteomes" id="UP000016761">
    <property type="component" value="Unassembled WGS sequence"/>
</dbReference>
<evidence type="ECO:0000256" key="1">
    <source>
        <dbReference type="ARBA" id="ARBA00005953"/>
    </source>
</evidence>
<comment type="caution">
    <text evidence="3">The sequence shown here is derived from an EMBL/GenBank/DDBJ whole genome shotgun (WGS) entry which is preliminary data.</text>
</comment>
<dbReference type="Gene3D" id="3.10.129.10">
    <property type="entry name" value="Hotdog Thioesterase"/>
    <property type="match status" value="1"/>
</dbReference>
<dbReference type="STRING" id="1354303.M917_1448"/>
<dbReference type="PANTHER" id="PTHR31793">
    <property type="entry name" value="4-HYDROXYBENZOYL-COA THIOESTERASE FAMILY MEMBER"/>
    <property type="match status" value="1"/>
</dbReference>
<sequence length="163" mass="18252">MDSSSQPSNLTPAISDTTRPDALANYSIIHHQPIHWGEMDAFNHLNNVVYYRYAESARIGYLQALGMFDGSMVTVLAQSSCQYLRPVTYPDTLLLGVRCQRLGNTSIVMEYSYYSTAQNAIVATAEAVVVRLASNGKDKLPWTEEERKRLLALEAKVAHVPKW</sequence>
<name>U4T6D0_9GAMM</name>
<keyword evidence="2" id="KW-0378">Hydrolase</keyword>
<reference evidence="3 4" key="1">
    <citation type="journal article" date="2013" name="Genome Announc.">
        <title>Draft Genome Sequence of Psychrobacter aquaticus Strain CMS 56T, Isolated from a Cyanobacterial Mat Sample Collected from Water Bodies in the McMurdo Dry Valley Region of Antarctica.</title>
        <authorList>
            <person name="Reddy G.S."/>
            <person name="Ara S."/>
            <person name="Singh A."/>
            <person name="Kumar Pinnaka A."/>
            <person name="Shivaji S."/>
        </authorList>
    </citation>
    <scope>NUCLEOTIDE SEQUENCE [LARGE SCALE GENOMIC DNA]</scope>
    <source>
        <strain evidence="3 4">CMS 56</strain>
    </source>
</reference>
<dbReference type="eggNOG" id="COG0824">
    <property type="taxonomic scope" value="Bacteria"/>
</dbReference>
<dbReference type="PATRIC" id="fig|1354303.4.peg.1430"/>
<accession>U4T6D0</accession>
<dbReference type="InterPro" id="IPR050563">
    <property type="entry name" value="4-hydroxybenzoyl-CoA_TE"/>
</dbReference>
<keyword evidence="4" id="KW-1185">Reference proteome</keyword>
<dbReference type="Pfam" id="PF13279">
    <property type="entry name" value="4HBT_2"/>
    <property type="match status" value="1"/>
</dbReference>
<evidence type="ECO:0000313" key="3">
    <source>
        <dbReference type="EMBL" id="ERL55711.1"/>
    </source>
</evidence>